<dbReference type="Proteomes" id="UP001304515">
    <property type="component" value="Chromosome"/>
</dbReference>
<accession>A0AA96J3A9</accession>
<gene>
    <name evidence="3" type="ORF">RN605_07305</name>
    <name evidence="2" type="ORF">RN608_00135</name>
</gene>
<dbReference type="KEGG" id="fcj:RN605_07305"/>
<evidence type="ECO:0000313" key="4">
    <source>
        <dbReference type="Proteomes" id="UP001304515"/>
    </source>
</evidence>
<keyword evidence="4" id="KW-1185">Reference proteome</keyword>
<dbReference type="EMBL" id="CP134890">
    <property type="protein sequence ID" value="WNM20497.1"/>
    <property type="molecule type" value="Genomic_DNA"/>
</dbReference>
<sequence length="245" mass="27148">MKKVILFLSAITITLSSCSSSDSSSSTTNVDDVLPIKITDTYNDGSVVSNITYNGKKIKQVSSNDGELIKYTYTGDLITKVETFYDGELDTTETLTYNASGQLIGYTDISDFWDNQETYTYNSDGTVSFTRIADGTFYSSGSITMIGNDVSQVVINYDDTGLTSTNTYTYDTSYSPFKNIVGYKWYLLAGLSENQTQGFDHNVLSYTESLSSFSNYTSTYQYNSLNFPVSILTSDDDALTTIQYN</sequence>
<evidence type="ECO:0000313" key="2">
    <source>
        <dbReference type="EMBL" id="WNM19108.1"/>
    </source>
</evidence>
<dbReference type="RefSeq" id="WP_313323675.1">
    <property type="nucleotide sequence ID" value="NZ_CP134878.1"/>
</dbReference>
<organism evidence="2">
    <name type="scientific">Flavobacterium capsici</name>
    <dbReference type="NCBI Taxonomy" id="3075618"/>
    <lineage>
        <taxon>Bacteria</taxon>
        <taxon>Pseudomonadati</taxon>
        <taxon>Bacteroidota</taxon>
        <taxon>Flavobacteriia</taxon>
        <taxon>Flavobacteriales</taxon>
        <taxon>Flavobacteriaceae</taxon>
        <taxon>Flavobacterium</taxon>
    </lineage>
</organism>
<accession>A0AA96EYJ2</accession>
<reference evidence="2 4" key="1">
    <citation type="submission" date="2023-09" db="EMBL/GenBank/DDBJ databases">
        <title>Flavobacterium sp. a novel bacteria isolate from Pepper rhizosphere.</title>
        <authorList>
            <person name="Peng Y."/>
            <person name="Lee J."/>
        </authorList>
    </citation>
    <scope>NUCLEOTIDE SEQUENCE</scope>
    <source>
        <strain evidence="2">PMR2A8</strain>
        <strain evidence="3 4">PMTSA4</strain>
    </source>
</reference>
<evidence type="ECO:0008006" key="5">
    <source>
        <dbReference type="Google" id="ProtNLM"/>
    </source>
</evidence>
<proteinExistence type="predicted"/>
<evidence type="ECO:0000313" key="3">
    <source>
        <dbReference type="EMBL" id="WNM20497.1"/>
    </source>
</evidence>
<feature type="chain" id="PRO_5044705383" description="DUF4595 domain-containing protein" evidence="1">
    <location>
        <begin position="22"/>
        <end position="245"/>
    </location>
</feature>
<protein>
    <recommendedName>
        <fullName evidence="5">DUF4595 domain-containing protein</fullName>
    </recommendedName>
</protein>
<dbReference type="PROSITE" id="PS51257">
    <property type="entry name" value="PROKAR_LIPOPROTEIN"/>
    <property type="match status" value="1"/>
</dbReference>
<dbReference type="AlphaFoldDB" id="A0AA96J3A9"/>
<feature type="signal peptide" evidence="1">
    <location>
        <begin position="1"/>
        <end position="21"/>
    </location>
</feature>
<dbReference type="EMBL" id="CP134878">
    <property type="protein sequence ID" value="WNM19108.1"/>
    <property type="molecule type" value="Genomic_DNA"/>
</dbReference>
<keyword evidence="1" id="KW-0732">Signal</keyword>
<name>A0AA96J3A9_9FLAO</name>
<evidence type="ECO:0000256" key="1">
    <source>
        <dbReference type="SAM" id="SignalP"/>
    </source>
</evidence>